<keyword evidence="2 6" id="KW-0812">Transmembrane</keyword>
<evidence type="ECO:0000256" key="1">
    <source>
        <dbReference type="ARBA" id="ARBA00004141"/>
    </source>
</evidence>
<dbReference type="AlphaFoldDB" id="A0AAF3EKG7"/>
<organism evidence="7 8">
    <name type="scientific">Mesorhabditis belari</name>
    <dbReference type="NCBI Taxonomy" id="2138241"/>
    <lineage>
        <taxon>Eukaryota</taxon>
        <taxon>Metazoa</taxon>
        <taxon>Ecdysozoa</taxon>
        <taxon>Nematoda</taxon>
        <taxon>Chromadorea</taxon>
        <taxon>Rhabditida</taxon>
        <taxon>Rhabditina</taxon>
        <taxon>Rhabditomorpha</taxon>
        <taxon>Rhabditoidea</taxon>
        <taxon>Rhabditidae</taxon>
        <taxon>Mesorhabditinae</taxon>
        <taxon>Mesorhabditis</taxon>
    </lineage>
</organism>
<feature type="transmembrane region" description="Helical" evidence="6">
    <location>
        <begin position="399"/>
        <end position="423"/>
    </location>
</feature>
<proteinExistence type="predicted"/>
<keyword evidence="3 6" id="KW-1133">Transmembrane helix</keyword>
<feature type="region of interest" description="Disordered" evidence="5">
    <location>
        <begin position="541"/>
        <end position="574"/>
    </location>
</feature>
<evidence type="ECO:0008006" key="9">
    <source>
        <dbReference type="Google" id="ProtNLM"/>
    </source>
</evidence>
<keyword evidence="7" id="KW-1185">Reference proteome</keyword>
<feature type="transmembrane region" description="Helical" evidence="6">
    <location>
        <begin position="298"/>
        <end position="319"/>
    </location>
</feature>
<dbReference type="Proteomes" id="UP000887575">
    <property type="component" value="Unassembled WGS sequence"/>
</dbReference>
<feature type="transmembrane region" description="Helical" evidence="6">
    <location>
        <begin position="254"/>
        <end position="278"/>
    </location>
</feature>
<evidence type="ECO:0000256" key="4">
    <source>
        <dbReference type="ARBA" id="ARBA00023136"/>
    </source>
</evidence>
<feature type="transmembrane region" description="Helical" evidence="6">
    <location>
        <begin position="20"/>
        <end position="46"/>
    </location>
</feature>
<feature type="transmembrane region" description="Helical" evidence="6">
    <location>
        <begin position="345"/>
        <end position="366"/>
    </location>
</feature>
<dbReference type="Pfam" id="PF04103">
    <property type="entry name" value="CD20"/>
    <property type="match status" value="1"/>
</dbReference>
<dbReference type="WBParaSite" id="MBELARI_LOCUS14449">
    <property type="protein sequence ID" value="MBELARI_LOCUS14449"/>
    <property type="gene ID" value="MBELARI_LOCUS14449"/>
</dbReference>
<dbReference type="Pfam" id="PF10318">
    <property type="entry name" value="7TM_GPCR_Srh"/>
    <property type="match status" value="1"/>
</dbReference>
<sequence>MDEFYPNIAKPLLTKGEHRLLRALKVIVGLTMMILSCTATYLSFSLNTFRLYGLEECCSFYFILMGALGICGASALRHTLFILVLVMGVHGALIFAPALIAVSSIDITFLKHQCWGACDWNLLAPSFPSNGRCEVICGSSIDEQRRSQLTRLGLDVRLDAGMCGCAAAQFLLSILTIVLCAKIAPISNRLRKIASSMLKNDPFIARDEMILLEEISMERITKKPEIFGCALNLVGLVAVIYGNPRMLAHYRRYLIVYQVYSLVTDLAIGGLALPILAFPDTGGFSIGILTDFGISTEIQLTIGIYLVGALFGAKIVIFLERQQAALHQEHPFRLCKIAHEWATKFLYIGPILLSFAVSLMCALNDVKKAIKSSSLRYPQLQQFISNPNYFGFQDGFDTAIALILFLLVLVAGALIGFTTLPSFHAFRTQQLMLSEKTVRMQKKWLQNLCIQTLVLCAMVFTPLFYGLFTYFTQQIWLAGYSIWATVIFSQQGAAMTTLNFVLFKSYRKFVKRRVFGIVYGKQKNSSQNVCKAFQSSQAMESKETDFSNEKRKRSTGNVGDKEIPTPCPTLTVPISRPTRLGGLPISSDGIAQELPPRVQFLLDKNRPIDLDDDEKFDFELALKAMKMIDRLNNNEPLSPESVLLTPMAQLSMKNDSKARTPSEIQKPHE</sequence>
<name>A0AAF3EKG7_9BILA</name>
<evidence type="ECO:0000256" key="3">
    <source>
        <dbReference type="ARBA" id="ARBA00022989"/>
    </source>
</evidence>
<evidence type="ECO:0000313" key="8">
    <source>
        <dbReference type="WBParaSite" id="MBELARI_LOCUS14449"/>
    </source>
</evidence>
<dbReference type="GO" id="GO:0016020">
    <property type="term" value="C:membrane"/>
    <property type="evidence" value="ECO:0007669"/>
    <property type="project" value="UniProtKB-SubCell"/>
</dbReference>
<feature type="region of interest" description="Disordered" evidence="5">
    <location>
        <begin position="648"/>
        <end position="669"/>
    </location>
</feature>
<feature type="transmembrane region" description="Helical" evidence="6">
    <location>
        <begin position="160"/>
        <end position="184"/>
    </location>
</feature>
<feature type="compositionally biased region" description="Basic and acidic residues" evidence="5">
    <location>
        <begin position="654"/>
        <end position="669"/>
    </location>
</feature>
<keyword evidence="4 6" id="KW-0472">Membrane</keyword>
<evidence type="ECO:0000256" key="2">
    <source>
        <dbReference type="ARBA" id="ARBA00022692"/>
    </source>
</evidence>
<evidence type="ECO:0000256" key="5">
    <source>
        <dbReference type="SAM" id="MobiDB-lite"/>
    </source>
</evidence>
<feature type="transmembrane region" description="Helical" evidence="6">
    <location>
        <begin position="82"/>
        <end position="102"/>
    </location>
</feature>
<evidence type="ECO:0000256" key="6">
    <source>
        <dbReference type="SAM" id="Phobius"/>
    </source>
</evidence>
<protein>
    <recommendedName>
        <fullName evidence="9">G protein-coupled receptor</fullName>
    </recommendedName>
</protein>
<comment type="subcellular location">
    <subcellularLocation>
        <location evidence="1">Membrane</location>
        <topology evidence="1">Multi-pass membrane protein</topology>
    </subcellularLocation>
</comment>
<dbReference type="InterPro" id="IPR019422">
    <property type="entry name" value="7TM_GPCR_serpentine_rcpt_Srh"/>
</dbReference>
<feature type="transmembrane region" description="Helical" evidence="6">
    <location>
        <begin position="480"/>
        <end position="503"/>
    </location>
</feature>
<feature type="transmembrane region" description="Helical" evidence="6">
    <location>
        <begin position="444"/>
        <end position="468"/>
    </location>
</feature>
<dbReference type="PANTHER" id="PTHR46891">
    <property type="entry name" value="SERPENTINE RECEPTOR, CLASS H-RELATED"/>
    <property type="match status" value="1"/>
</dbReference>
<dbReference type="InterPro" id="IPR007237">
    <property type="entry name" value="CD20-like"/>
</dbReference>
<feature type="transmembrane region" description="Helical" evidence="6">
    <location>
        <begin position="58"/>
        <end position="76"/>
    </location>
</feature>
<evidence type="ECO:0000313" key="7">
    <source>
        <dbReference type="Proteomes" id="UP000887575"/>
    </source>
</evidence>
<accession>A0AAF3EKG7</accession>
<reference evidence="8" key="1">
    <citation type="submission" date="2024-02" db="UniProtKB">
        <authorList>
            <consortium name="WormBaseParasite"/>
        </authorList>
    </citation>
    <scope>IDENTIFICATION</scope>
</reference>